<dbReference type="PANTHER" id="PTHR30629:SF2">
    <property type="entry name" value="PROPHAGE INTEGRASE INTS-RELATED"/>
    <property type="match status" value="1"/>
</dbReference>
<dbReference type="GO" id="GO:0015074">
    <property type="term" value="P:DNA integration"/>
    <property type="evidence" value="ECO:0007669"/>
    <property type="project" value="UniProtKB-KW"/>
</dbReference>
<dbReference type="GO" id="GO:0003677">
    <property type="term" value="F:DNA binding"/>
    <property type="evidence" value="ECO:0007669"/>
    <property type="project" value="UniProtKB-KW"/>
</dbReference>
<name>A0A290RXE8_9GAMM</name>
<keyword evidence="2" id="KW-0229">DNA integration</keyword>
<dbReference type="GO" id="GO:0006310">
    <property type="term" value="P:DNA recombination"/>
    <property type="evidence" value="ECO:0007669"/>
    <property type="project" value="UniProtKB-KW"/>
</dbReference>
<dbReference type="CDD" id="cd00801">
    <property type="entry name" value="INT_P4_C"/>
    <property type="match status" value="1"/>
</dbReference>
<dbReference type="OrthoDB" id="9795573at2"/>
<dbReference type="AlphaFoldDB" id="A0A290RXE8"/>
<proteinExistence type="inferred from homology"/>
<dbReference type="KEGG" id="part:PARC_a0312"/>
<evidence type="ECO:0000256" key="4">
    <source>
        <dbReference type="ARBA" id="ARBA00023172"/>
    </source>
</evidence>
<reference evidence="6 7" key="1">
    <citation type="journal article" date="2012" name="J. Bacteriol.">
        <title>Genome sequences of type strains of seven species of the marine bacterium Pseudoalteromonas.</title>
        <authorList>
            <person name="Xie B.B."/>
            <person name="Shu Y.L."/>
            <person name="Qin Q.L."/>
            <person name="Rong J.C."/>
            <person name="Zhang X.Y."/>
            <person name="Chen X.L."/>
            <person name="Shi M."/>
            <person name="He H.L."/>
            <person name="Zhou B.C."/>
            <person name="Zhang Y.Z."/>
        </authorList>
    </citation>
    <scope>NUCLEOTIDE SEQUENCE [LARGE SCALE GENOMIC DNA]</scope>
    <source>
        <strain evidence="6 7">A 37-1-2</strain>
    </source>
</reference>
<evidence type="ECO:0000256" key="1">
    <source>
        <dbReference type="ARBA" id="ARBA00008857"/>
    </source>
</evidence>
<sequence>MNVKEIKANIKSCKTLRFSVGDSLYIKPSKDKKSGAWELRYTINNKRHFMTLKGSNFPDKTLSDARIEAALINKKIKNGIDPLAERVRQGQETIITMNDLFNDWFKDKSKEVKNPHLLERQYTKDIKPYIGKLKIDDVNARDIRAIIKEVVNDGRPSISTKCLNLCKNLFKHAQKLDLTKSNPAAAFSQSDAGGQTKSRKRALSLQEIESTFDVLRENSTVFTRDNYLAMVLLLVFGNRKTEVTQAKWEEFDFNEKIWNLGTRNKKEVYIQIPIADEVIPIFEELKRKSCGSEYVFPARKVSKDGHMCENTLNHALAKMFGKSISKKSYPNLLEPKGIKHFTIHDLRRTCRSLFAELGYEGNDVTRYLNHTISGVAGIYNRYDYLDERRKLASVMANQILPRAKISMMSEGINLNE</sequence>
<evidence type="ECO:0000256" key="3">
    <source>
        <dbReference type="ARBA" id="ARBA00023125"/>
    </source>
</evidence>
<feature type="domain" description="Tyr recombinase" evidence="5">
    <location>
        <begin position="198"/>
        <end position="392"/>
    </location>
</feature>
<dbReference type="Gene3D" id="3.30.160.390">
    <property type="entry name" value="Integrase, DNA-binding domain"/>
    <property type="match status" value="1"/>
</dbReference>
<dbReference type="InterPro" id="IPR038488">
    <property type="entry name" value="Integrase_DNA-bd_sf"/>
</dbReference>
<gene>
    <name evidence="6" type="ORF">PARC_a0312</name>
</gene>
<evidence type="ECO:0000313" key="6">
    <source>
        <dbReference type="EMBL" id="ATC85062.1"/>
    </source>
</evidence>
<dbReference type="InterPro" id="IPR011010">
    <property type="entry name" value="DNA_brk_join_enz"/>
</dbReference>
<keyword evidence="4" id="KW-0233">DNA recombination</keyword>
<dbReference type="EMBL" id="CP011025">
    <property type="protein sequence ID" value="ATC85062.1"/>
    <property type="molecule type" value="Genomic_DNA"/>
</dbReference>
<dbReference type="Gene3D" id="1.10.443.10">
    <property type="entry name" value="Intergrase catalytic core"/>
    <property type="match status" value="1"/>
</dbReference>
<evidence type="ECO:0000313" key="7">
    <source>
        <dbReference type="Proteomes" id="UP000016505"/>
    </source>
</evidence>
<accession>A0A290RXE8</accession>
<protein>
    <recommendedName>
        <fullName evidence="5">Tyr recombinase domain-containing protein</fullName>
    </recommendedName>
</protein>
<comment type="similarity">
    <text evidence="1">Belongs to the 'phage' integrase family.</text>
</comment>
<dbReference type="Gene3D" id="1.10.150.130">
    <property type="match status" value="1"/>
</dbReference>
<dbReference type="PANTHER" id="PTHR30629">
    <property type="entry name" value="PROPHAGE INTEGRASE"/>
    <property type="match status" value="1"/>
</dbReference>
<dbReference type="InterPro" id="IPR013762">
    <property type="entry name" value="Integrase-like_cat_sf"/>
</dbReference>
<dbReference type="InterPro" id="IPR002104">
    <property type="entry name" value="Integrase_catalytic"/>
</dbReference>
<dbReference type="Pfam" id="PF00589">
    <property type="entry name" value="Phage_integrase"/>
    <property type="match status" value="1"/>
</dbReference>
<dbReference type="RefSeq" id="WP_010555442.1">
    <property type="nucleotide sequence ID" value="NZ_CP011025.1"/>
</dbReference>
<dbReference type="SUPFAM" id="SSF56349">
    <property type="entry name" value="DNA breaking-rejoining enzymes"/>
    <property type="match status" value="1"/>
</dbReference>
<dbReference type="InterPro" id="IPR053876">
    <property type="entry name" value="Phage_int_M"/>
</dbReference>
<dbReference type="InterPro" id="IPR025166">
    <property type="entry name" value="Integrase_DNA_bind_dom"/>
</dbReference>
<organism evidence="6 7">
    <name type="scientific">Pseudoalteromonas arctica A 37-1-2</name>
    <dbReference type="NCBI Taxonomy" id="1117313"/>
    <lineage>
        <taxon>Bacteria</taxon>
        <taxon>Pseudomonadati</taxon>
        <taxon>Pseudomonadota</taxon>
        <taxon>Gammaproteobacteria</taxon>
        <taxon>Alteromonadales</taxon>
        <taxon>Pseudoalteromonadaceae</taxon>
        <taxon>Pseudoalteromonas</taxon>
    </lineage>
</organism>
<dbReference type="InterPro" id="IPR050808">
    <property type="entry name" value="Phage_Integrase"/>
</dbReference>
<dbReference type="PROSITE" id="PS51898">
    <property type="entry name" value="TYR_RECOMBINASE"/>
    <property type="match status" value="1"/>
</dbReference>
<dbReference type="InterPro" id="IPR010998">
    <property type="entry name" value="Integrase_recombinase_N"/>
</dbReference>
<keyword evidence="3" id="KW-0238">DNA-binding</keyword>
<dbReference type="Proteomes" id="UP000016505">
    <property type="component" value="Chromosome I"/>
</dbReference>
<dbReference type="Pfam" id="PF13356">
    <property type="entry name" value="Arm-DNA-bind_3"/>
    <property type="match status" value="1"/>
</dbReference>
<evidence type="ECO:0000259" key="5">
    <source>
        <dbReference type="PROSITE" id="PS51898"/>
    </source>
</evidence>
<dbReference type="Pfam" id="PF22022">
    <property type="entry name" value="Phage_int_M"/>
    <property type="match status" value="1"/>
</dbReference>
<evidence type="ECO:0000256" key="2">
    <source>
        <dbReference type="ARBA" id="ARBA00022908"/>
    </source>
</evidence>